<evidence type="ECO:0000313" key="2">
    <source>
        <dbReference type="EMBL" id="MBM3331250.1"/>
    </source>
</evidence>
<dbReference type="AlphaFoldDB" id="A0A937XCN1"/>
<reference evidence="2" key="1">
    <citation type="submission" date="2019-03" db="EMBL/GenBank/DDBJ databases">
        <title>Lake Tanganyika Metagenome-Assembled Genomes (MAGs).</title>
        <authorList>
            <person name="Tran P."/>
        </authorList>
    </citation>
    <scope>NUCLEOTIDE SEQUENCE</scope>
    <source>
        <strain evidence="2">K_DeepCast_150m_m2_040</strain>
    </source>
</reference>
<sequence>MRSVIVAAVACCLVLALFAGCEKNQPPATPELSGPTQGKPAKTLYFTFSTTDPENQYLAYMVDWGDDTDEDWDEGYASGEEVRRAHKFADSGVYNVKVKARDSKLIESGWSERVTISIGYLPPNLPLAPTGPTSCTTGVVARFSARTTHPTGDSVWFQFDWGDTVGVWGGPVASDSVFSEDHVFDTAGTYNVKVRARDVRNRMSSWSESLAVTIIFVAPPAKPVVTTQPLEQGAKLRLNWRPVADAQSYEVKIDSSFQTTTDTGYNVNVPAALIEVRAVKGTIKSDPAVIPVGMVETPNLTIYGMSDSVSSHYPAFGFDSAGTAVAYSLAAGNYPRLDYYADDVTHSPKMFLVNPGKNGWNTKRNALVDAGTTVYADAKLADTTGYAIENEIEADNVYYLWLDRGAIGWSAEDNYAKAKVLQISGTQIILQVGYQRVGGLRWLSK</sequence>
<feature type="chain" id="PRO_5036998527" evidence="1">
    <location>
        <begin position="20"/>
        <end position="445"/>
    </location>
</feature>
<dbReference type="Proteomes" id="UP000779900">
    <property type="component" value="Unassembled WGS sequence"/>
</dbReference>
<protein>
    <submittedName>
        <fullName evidence="2">PKD domain-containing protein</fullName>
    </submittedName>
</protein>
<dbReference type="InterPro" id="IPR035986">
    <property type="entry name" value="PKD_dom_sf"/>
</dbReference>
<evidence type="ECO:0000256" key="1">
    <source>
        <dbReference type="SAM" id="SignalP"/>
    </source>
</evidence>
<evidence type="ECO:0000313" key="3">
    <source>
        <dbReference type="Proteomes" id="UP000779900"/>
    </source>
</evidence>
<dbReference type="PROSITE" id="PS51257">
    <property type="entry name" value="PROKAR_LIPOPROTEIN"/>
    <property type="match status" value="1"/>
</dbReference>
<keyword evidence="1" id="KW-0732">Signal</keyword>
<accession>A0A937XCN1</accession>
<feature type="signal peptide" evidence="1">
    <location>
        <begin position="1"/>
        <end position="19"/>
    </location>
</feature>
<dbReference type="SUPFAM" id="SSF49299">
    <property type="entry name" value="PKD domain"/>
    <property type="match status" value="2"/>
</dbReference>
<gene>
    <name evidence="2" type="ORF">FJY68_05270</name>
</gene>
<dbReference type="CDD" id="cd00146">
    <property type="entry name" value="PKD"/>
    <property type="match status" value="1"/>
</dbReference>
<dbReference type="Gene3D" id="2.60.40.10">
    <property type="entry name" value="Immunoglobulins"/>
    <property type="match status" value="2"/>
</dbReference>
<dbReference type="InterPro" id="IPR013783">
    <property type="entry name" value="Ig-like_fold"/>
</dbReference>
<name>A0A937XCN1_UNCW3</name>
<proteinExistence type="predicted"/>
<organism evidence="2 3">
    <name type="scientific">candidate division WOR-3 bacterium</name>
    <dbReference type="NCBI Taxonomy" id="2052148"/>
    <lineage>
        <taxon>Bacteria</taxon>
        <taxon>Bacteria division WOR-3</taxon>
    </lineage>
</organism>
<dbReference type="EMBL" id="VGIR01000023">
    <property type="protein sequence ID" value="MBM3331250.1"/>
    <property type="molecule type" value="Genomic_DNA"/>
</dbReference>
<comment type="caution">
    <text evidence="2">The sequence shown here is derived from an EMBL/GenBank/DDBJ whole genome shotgun (WGS) entry which is preliminary data.</text>
</comment>